<dbReference type="Gene3D" id="3.40.50.300">
    <property type="entry name" value="P-loop containing nucleotide triphosphate hydrolases"/>
    <property type="match status" value="1"/>
</dbReference>
<protein>
    <recommendedName>
        <fullName evidence="4">AAA domain-containing protein</fullName>
    </recommendedName>
</protein>
<evidence type="ECO:0000313" key="3">
    <source>
        <dbReference type="Proteomes" id="UP000629365"/>
    </source>
</evidence>
<dbReference type="EMBL" id="BMCM01000004">
    <property type="protein sequence ID" value="GGD83177.1"/>
    <property type="molecule type" value="Genomic_DNA"/>
</dbReference>
<dbReference type="Pfam" id="PF13481">
    <property type="entry name" value="AAA_25"/>
    <property type="match status" value="1"/>
</dbReference>
<reference evidence="3" key="1">
    <citation type="journal article" date="2019" name="Int. J. Syst. Evol. Microbiol.">
        <title>The Global Catalogue of Microorganisms (GCM) 10K type strain sequencing project: providing services to taxonomists for standard genome sequencing and annotation.</title>
        <authorList>
            <consortium name="The Broad Institute Genomics Platform"/>
            <consortium name="The Broad Institute Genome Sequencing Center for Infectious Disease"/>
            <person name="Wu L."/>
            <person name="Ma J."/>
        </authorList>
    </citation>
    <scope>NUCLEOTIDE SEQUENCE [LARGE SCALE GENOMIC DNA]</scope>
    <source>
        <strain evidence="3">CCM 7640</strain>
    </source>
</reference>
<dbReference type="InterPro" id="IPR027417">
    <property type="entry name" value="P-loop_NTPase"/>
</dbReference>
<dbReference type="RefSeq" id="WP_188437139.1">
    <property type="nucleotide sequence ID" value="NZ_BMCM01000004.1"/>
</dbReference>
<feature type="compositionally biased region" description="Low complexity" evidence="1">
    <location>
        <begin position="341"/>
        <end position="351"/>
    </location>
</feature>
<organism evidence="2 3">
    <name type="scientific">Microbacterium murale</name>
    <dbReference type="NCBI Taxonomy" id="1081040"/>
    <lineage>
        <taxon>Bacteria</taxon>
        <taxon>Bacillati</taxon>
        <taxon>Actinomycetota</taxon>
        <taxon>Actinomycetes</taxon>
        <taxon>Micrococcales</taxon>
        <taxon>Microbacteriaceae</taxon>
        <taxon>Microbacterium</taxon>
    </lineage>
</organism>
<comment type="caution">
    <text evidence="2">The sequence shown here is derived from an EMBL/GenBank/DDBJ whole genome shotgun (WGS) entry which is preliminary data.</text>
</comment>
<dbReference type="SUPFAM" id="SSF52540">
    <property type="entry name" value="P-loop containing nucleoside triphosphate hydrolases"/>
    <property type="match status" value="1"/>
</dbReference>
<name>A0ABQ1RUD6_9MICO</name>
<keyword evidence="3" id="KW-1185">Reference proteome</keyword>
<proteinExistence type="predicted"/>
<feature type="region of interest" description="Disordered" evidence="1">
    <location>
        <begin position="340"/>
        <end position="360"/>
    </location>
</feature>
<dbReference type="Proteomes" id="UP000629365">
    <property type="component" value="Unassembled WGS sequence"/>
</dbReference>
<accession>A0ABQ1RUD6</accession>
<evidence type="ECO:0000313" key="2">
    <source>
        <dbReference type="EMBL" id="GGD83177.1"/>
    </source>
</evidence>
<evidence type="ECO:0000256" key="1">
    <source>
        <dbReference type="SAM" id="MobiDB-lite"/>
    </source>
</evidence>
<sequence length="418" mass="44967">MNQRQLLLTPASHFKTERQRWLSQDRVPLGTPTLFGGRGGEGKSTFALHVGAQATRGTLEGDMKGTPKSVLIISHEDDWGMVMKPRLIAAGADLDRVFQVAVRWQEDEITGESTPTLPLDLTIIRQAIEETDAGLLIIDPLASTMGGDHYKVIDVRRALDPLAQLAQEMGIGVIGIMHFNKGVGNASDKLSGSHAFRDAVRSVLLFATDEETGRRIVSVDKSNYSKAKGQSFAFNLVSTPVATDDGEIAELARVEELGESDISVSDIINRMPSETEGDGEDAESWLKSFMAESGGTAAAKQIMNAALADGFAKATIQRAGKKLCDKSSGGFQGSWTWTLRQGSHQGSQGSHLSERENYENDGENYEASYLESRPAIVERADMLCVVCSDPVGTIHLGYCDSGDLAHANARADAAAVIA</sequence>
<gene>
    <name evidence="2" type="ORF">GCM10007269_27520</name>
</gene>
<evidence type="ECO:0008006" key="4">
    <source>
        <dbReference type="Google" id="ProtNLM"/>
    </source>
</evidence>